<organism evidence="1 2">
    <name type="scientific">Romanomermis culicivorax</name>
    <name type="common">Nematode worm</name>
    <dbReference type="NCBI Taxonomy" id="13658"/>
    <lineage>
        <taxon>Eukaryota</taxon>
        <taxon>Metazoa</taxon>
        <taxon>Ecdysozoa</taxon>
        <taxon>Nematoda</taxon>
        <taxon>Enoplea</taxon>
        <taxon>Dorylaimia</taxon>
        <taxon>Mermithida</taxon>
        <taxon>Mermithoidea</taxon>
        <taxon>Mermithidae</taxon>
        <taxon>Romanomermis</taxon>
    </lineage>
</organism>
<accession>A0A915KSS9</accession>
<evidence type="ECO:0000313" key="1">
    <source>
        <dbReference type="Proteomes" id="UP000887565"/>
    </source>
</evidence>
<dbReference type="WBParaSite" id="nRc.2.0.1.t41949-RA">
    <property type="protein sequence ID" value="nRc.2.0.1.t41949-RA"/>
    <property type="gene ID" value="nRc.2.0.1.g41949"/>
</dbReference>
<reference evidence="2" key="1">
    <citation type="submission" date="2022-11" db="UniProtKB">
        <authorList>
            <consortium name="WormBaseParasite"/>
        </authorList>
    </citation>
    <scope>IDENTIFICATION</scope>
</reference>
<proteinExistence type="predicted"/>
<protein>
    <submittedName>
        <fullName evidence="2">Uncharacterized protein</fullName>
    </submittedName>
</protein>
<dbReference type="Proteomes" id="UP000887565">
    <property type="component" value="Unplaced"/>
</dbReference>
<name>A0A915KSS9_ROMCU</name>
<keyword evidence="1" id="KW-1185">Reference proteome</keyword>
<evidence type="ECO:0000313" key="2">
    <source>
        <dbReference type="WBParaSite" id="nRc.2.0.1.t41949-RA"/>
    </source>
</evidence>
<sequence>MVWREFLTLQFRSFVEIVREYDIFAIGPKRFVLFAGFMEGCNNETICIQANQERKMLRKKPEPEFSTYGRRPATH</sequence>
<dbReference type="AlphaFoldDB" id="A0A915KSS9"/>